<dbReference type="AlphaFoldDB" id="A0ABD1TFD3"/>
<gene>
    <name evidence="1" type="ORF">Adt_17041</name>
</gene>
<name>A0ABD1TFD3_9LAMI</name>
<sequence length="218" mass="24252">MASWSAENATKAYLRTLKMGKRRKEPNTVEFIAAFAAGNNAQLMVMACAAAAGSATLSLVAAAHQTGGRAVCILRGLKELHASRKTLGPYVDFVEFVMGDAWILLQSDYKFADFVLIDCKMDEYKAVFVAAQRGMSKKGGLVVGYNALHCSELRWRDLNLKPHFLPIGEGLMVSKISENEKVKKKSHWVVEVDKCTGEEHFYRITSPQAKWYIGRDKT</sequence>
<comment type="caution">
    <text evidence="1">The sequence shown here is derived from an EMBL/GenBank/DDBJ whole genome shotgun (WGS) entry which is preliminary data.</text>
</comment>
<evidence type="ECO:0000313" key="1">
    <source>
        <dbReference type="EMBL" id="KAL2511441.1"/>
    </source>
</evidence>
<dbReference type="Pfam" id="PF07279">
    <property type="entry name" value="DUF1442"/>
    <property type="match status" value="1"/>
</dbReference>
<dbReference type="Proteomes" id="UP001604336">
    <property type="component" value="Unassembled WGS sequence"/>
</dbReference>
<dbReference type="InterPro" id="IPR029063">
    <property type="entry name" value="SAM-dependent_MTases_sf"/>
</dbReference>
<evidence type="ECO:0000313" key="2">
    <source>
        <dbReference type="Proteomes" id="UP001604336"/>
    </source>
</evidence>
<dbReference type="PANTHER" id="PTHR33593">
    <property type="entry name" value="DUF1442 FAMILY PROTEIN"/>
    <property type="match status" value="1"/>
</dbReference>
<reference evidence="2" key="1">
    <citation type="submission" date="2024-07" db="EMBL/GenBank/DDBJ databases">
        <title>Two chromosome-level genome assemblies of Korean endemic species Abeliophyllum distichum and Forsythia ovata (Oleaceae).</title>
        <authorList>
            <person name="Jang H."/>
        </authorList>
    </citation>
    <scope>NUCLEOTIDE SEQUENCE [LARGE SCALE GENOMIC DNA]</scope>
</reference>
<organism evidence="1 2">
    <name type="scientific">Abeliophyllum distichum</name>
    <dbReference type="NCBI Taxonomy" id="126358"/>
    <lineage>
        <taxon>Eukaryota</taxon>
        <taxon>Viridiplantae</taxon>
        <taxon>Streptophyta</taxon>
        <taxon>Embryophyta</taxon>
        <taxon>Tracheophyta</taxon>
        <taxon>Spermatophyta</taxon>
        <taxon>Magnoliopsida</taxon>
        <taxon>eudicotyledons</taxon>
        <taxon>Gunneridae</taxon>
        <taxon>Pentapetalae</taxon>
        <taxon>asterids</taxon>
        <taxon>lamiids</taxon>
        <taxon>Lamiales</taxon>
        <taxon>Oleaceae</taxon>
        <taxon>Forsythieae</taxon>
        <taxon>Abeliophyllum</taxon>
    </lineage>
</organism>
<dbReference type="EMBL" id="JBFOLK010000005">
    <property type="protein sequence ID" value="KAL2511441.1"/>
    <property type="molecule type" value="Genomic_DNA"/>
</dbReference>
<proteinExistence type="predicted"/>
<keyword evidence="2" id="KW-1185">Reference proteome</keyword>
<accession>A0ABD1TFD3</accession>
<protein>
    <recommendedName>
        <fullName evidence="3">S-adenosyl-L-methionine-dependent methyltransferase</fullName>
    </recommendedName>
</protein>
<evidence type="ECO:0008006" key="3">
    <source>
        <dbReference type="Google" id="ProtNLM"/>
    </source>
</evidence>
<dbReference type="Gene3D" id="3.40.50.150">
    <property type="entry name" value="Vaccinia Virus protein VP39"/>
    <property type="match status" value="1"/>
</dbReference>
<dbReference type="PANTHER" id="PTHR33593:SF17">
    <property type="entry name" value="DUF1442 FAMILY PROTEIN"/>
    <property type="match status" value="1"/>
</dbReference>
<dbReference type="InterPro" id="IPR009902">
    <property type="entry name" value="DUF1442"/>
</dbReference>